<dbReference type="Pfam" id="PF08241">
    <property type="entry name" value="Methyltransf_11"/>
    <property type="match status" value="1"/>
</dbReference>
<dbReference type="InterPro" id="IPR001845">
    <property type="entry name" value="HTH_ArsR_DNA-bd_dom"/>
</dbReference>
<dbReference type="CDD" id="cd02440">
    <property type="entry name" value="AdoMet_MTases"/>
    <property type="match status" value="1"/>
</dbReference>
<dbReference type="PROSITE" id="PS50987">
    <property type="entry name" value="HTH_ARSR_2"/>
    <property type="match status" value="1"/>
</dbReference>
<dbReference type="SUPFAM" id="SSF46785">
    <property type="entry name" value="Winged helix' DNA-binding domain"/>
    <property type="match status" value="1"/>
</dbReference>
<accession>A0ABU7UZT8</accession>
<protein>
    <submittedName>
        <fullName evidence="2">Metalloregulator ArsR/SmtB family transcription factor</fullName>
    </submittedName>
</protein>
<dbReference type="RefSeq" id="WP_331688642.1">
    <property type="nucleotide sequence ID" value="NZ_JAZHBN010000001.1"/>
</dbReference>
<keyword evidence="3" id="KW-1185">Reference proteome</keyword>
<dbReference type="PANTHER" id="PTHR43591">
    <property type="entry name" value="METHYLTRANSFERASE"/>
    <property type="match status" value="1"/>
</dbReference>
<dbReference type="CDD" id="cd00090">
    <property type="entry name" value="HTH_ARSR"/>
    <property type="match status" value="1"/>
</dbReference>
<dbReference type="EMBL" id="JAZHBO010000002">
    <property type="protein sequence ID" value="MEF2156017.1"/>
    <property type="molecule type" value="Genomic_DNA"/>
</dbReference>
<dbReference type="PRINTS" id="PR00778">
    <property type="entry name" value="HTHARSR"/>
</dbReference>
<dbReference type="Gene3D" id="1.10.10.10">
    <property type="entry name" value="Winged helix-like DNA-binding domain superfamily/Winged helix DNA-binding domain"/>
    <property type="match status" value="1"/>
</dbReference>
<comment type="caution">
    <text evidence="2">The sequence shown here is derived from an EMBL/GenBank/DDBJ whole genome shotgun (WGS) entry which is preliminary data.</text>
</comment>
<dbReference type="Proteomes" id="UP001356170">
    <property type="component" value="Unassembled WGS sequence"/>
</dbReference>
<dbReference type="InterPro" id="IPR036390">
    <property type="entry name" value="WH_DNA-bd_sf"/>
</dbReference>
<evidence type="ECO:0000313" key="3">
    <source>
        <dbReference type="Proteomes" id="UP001356170"/>
    </source>
</evidence>
<dbReference type="Gene3D" id="3.40.50.150">
    <property type="entry name" value="Vaccinia Virus protein VP39"/>
    <property type="match status" value="1"/>
</dbReference>
<dbReference type="InterPro" id="IPR013216">
    <property type="entry name" value="Methyltransf_11"/>
</dbReference>
<dbReference type="PANTHER" id="PTHR43591:SF24">
    <property type="entry name" value="2-METHOXY-6-POLYPRENYL-1,4-BENZOQUINOL METHYLASE, MITOCHONDRIAL"/>
    <property type="match status" value="1"/>
</dbReference>
<reference evidence="2 3" key="1">
    <citation type="submission" date="2024-01" db="EMBL/GenBank/DDBJ databases">
        <title>Novel species of the genus Luteimonas isolated from rivers.</title>
        <authorList>
            <person name="Lu H."/>
        </authorList>
    </citation>
    <scope>NUCLEOTIDE SEQUENCE [LARGE SCALE GENOMIC DNA]</scope>
    <source>
        <strain evidence="2 3">FXH3W</strain>
    </source>
</reference>
<dbReference type="SMART" id="SM00418">
    <property type="entry name" value="HTH_ARSR"/>
    <property type="match status" value="1"/>
</dbReference>
<dbReference type="InterPro" id="IPR036388">
    <property type="entry name" value="WH-like_DNA-bd_sf"/>
</dbReference>
<dbReference type="InterPro" id="IPR029063">
    <property type="entry name" value="SAM-dependent_MTases_sf"/>
</dbReference>
<dbReference type="NCBIfam" id="NF033788">
    <property type="entry name" value="HTH_metalloreg"/>
    <property type="match status" value="1"/>
</dbReference>
<dbReference type="Pfam" id="PF01022">
    <property type="entry name" value="HTH_5"/>
    <property type="match status" value="1"/>
</dbReference>
<gene>
    <name evidence="2" type="ORF">V3390_07210</name>
</gene>
<evidence type="ECO:0000313" key="2">
    <source>
        <dbReference type="EMBL" id="MEF2156017.1"/>
    </source>
</evidence>
<name>A0ABU7UZT8_9GAMM</name>
<proteinExistence type="predicted"/>
<dbReference type="InterPro" id="IPR011991">
    <property type="entry name" value="ArsR-like_HTH"/>
</dbReference>
<evidence type="ECO:0000259" key="1">
    <source>
        <dbReference type="PROSITE" id="PS50987"/>
    </source>
</evidence>
<organism evidence="2 3">
    <name type="scientific">Aquilutibacter rugosus</name>
    <dbReference type="NCBI Taxonomy" id="3115820"/>
    <lineage>
        <taxon>Bacteria</taxon>
        <taxon>Pseudomonadati</taxon>
        <taxon>Pseudomonadota</taxon>
        <taxon>Gammaproteobacteria</taxon>
        <taxon>Lysobacterales</taxon>
        <taxon>Lysobacteraceae</taxon>
        <taxon>Aquilutibacter</taxon>
    </lineage>
</organism>
<sequence>MDLQDWSDQFRLFAEPTRVRLLALLSKAELTVAELCEITGLQQPRVSTHLAKLREASLVRDRKAGVSSFYRMDSDSLSDSSRRLWDIVSSDAKDPVLAADADALQRFLRSRAAGDLTDSVADDLERHYTPGRTWEALARSTLQLLTVGDVLDVASGDGALAELLAPRSQRYVCLDVSQAALEASAPRLANLANVELQCGDMHDLPFRDRSFDLVVLMQAINYSRDPATAVRESARVLRSGGRMLVTTLAKHGHTMAHRTFDHLNMGFEVKELRKMLENAGLRIDSCQKISRERRHPNFELIAATATKA</sequence>
<feature type="domain" description="HTH arsR-type" evidence="1">
    <location>
        <begin position="1"/>
        <end position="92"/>
    </location>
</feature>
<dbReference type="SUPFAM" id="SSF53335">
    <property type="entry name" value="S-adenosyl-L-methionine-dependent methyltransferases"/>
    <property type="match status" value="1"/>
</dbReference>